<reference evidence="3" key="1">
    <citation type="journal article" date="2019" name="Int. J. Syst. Evol. Microbiol.">
        <title>The Global Catalogue of Microorganisms (GCM) 10K type strain sequencing project: providing services to taxonomists for standard genome sequencing and annotation.</title>
        <authorList>
            <consortium name="The Broad Institute Genomics Platform"/>
            <consortium name="The Broad Institute Genome Sequencing Center for Infectious Disease"/>
            <person name="Wu L."/>
            <person name="Ma J."/>
        </authorList>
    </citation>
    <scope>NUCLEOTIDE SEQUENCE [LARGE SCALE GENOMIC DNA]</scope>
    <source>
        <strain evidence="3">DT28</strain>
    </source>
</reference>
<dbReference type="Gene3D" id="3.40.190.10">
    <property type="entry name" value="Periplasmic binding protein-like II"/>
    <property type="match status" value="2"/>
</dbReference>
<evidence type="ECO:0000313" key="2">
    <source>
        <dbReference type="EMBL" id="MFC4654103.1"/>
    </source>
</evidence>
<dbReference type="SUPFAM" id="SSF53850">
    <property type="entry name" value="Periplasmic binding protein-like II"/>
    <property type="match status" value="1"/>
</dbReference>
<comment type="similarity">
    <text evidence="1">Belongs to the bacterial solute-binding protein 3 family.</text>
</comment>
<accession>A0ABV9JHA3</accession>
<protein>
    <submittedName>
        <fullName evidence="2">Substrate-binding periplasmic protein</fullName>
    </submittedName>
</protein>
<keyword evidence="3" id="KW-1185">Reference proteome</keyword>
<dbReference type="RefSeq" id="WP_377331819.1">
    <property type="nucleotide sequence ID" value="NZ_JBHSGB010000004.1"/>
</dbReference>
<name>A0ABV9JHA3_9GAMM</name>
<sequence>MRRLLLMLPLVSPALQAKELLWCLDDVPGRHHFNGHDFEGPTVDVVRQLVHSAGFELAFTPPTPLPRCLRLMEQGEVDLMARLNYSADRSRIMHLLPYGKAQPELLYQAKQAKAIQSRQELIHYRLGVVRGAVYSAPLLKDLVELKTVEIGSLAQGFAMLMAGRIDAMVATKAQAQDVLAAEPDWASQVKTAPLQLARTVEGAVYLGLSRQRLTDNELAALQQALSHD</sequence>
<dbReference type="EMBL" id="JBHSGB010000004">
    <property type="protein sequence ID" value="MFC4654103.1"/>
    <property type="molecule type" value="Genomic_DNA"/>
</dbReference>
<dbReference type="PANTHER" id="PTHR35936">
    <property type="entry name" value="MEMBRANE-BOUND LYTIC MUREIN TRANSGLYCOSYLASE F"/>
    <property type="match status" value="1"/>
</dbReference>
<evidence type="ECO:0000256" key="1">
    <source>
        <dbReference type="ARBA" id="ARBA00010333"/>
    </source>
</evidence>
<gene>
    <name evidence="2" type="ORF">ACFO3I_03580</name>
</gene>
<organism evidence="2 3">
    <name type="scientific">Rheinheimera marina</name>
    <dbReference type="NCBI Taxonomy" id="1774958"/>
    <lineage>
        <taxon>Bacteria</taxon>
        <taxon>Pseudomonadati</taxon>
        <taxon>Pseudomonadota</taxon>
        <taxon>Gammaproteobacteria</taxon>
        <taxon>Chromatiales</taxon>
        <taxon>Chromatiaceae</taxon>
        <taxon>Rheinheimera</taxon>
    </lineage>
</organism>
<evidence type="ECO:0000313" key="3">
    <source>
        <dbReference type="Proteomes" id="UP001595962"/>
    </source>
</evidence>
<dbReference type="Proteomes" id="UP001595962">
    <property type="component" value="Unassembled WGS sequence"/>
</dbReference>
<dbReference type="PANTHER" id="PTHR35936:SF25">
    <property type="entry name" value="ABC TRANSPORTER SUBSTRATE-BINDING PROTEIN"/>
    <property type="match status" value="1"/>
</dbReference>
<comment type="caution">
    <text evidence="2">The sequence shown here is derived from an EMBL/GenBank/DDBJ whole genome shotgun (WGS) entry which is preliminary data.</text>
</comment>
<proteinExistence type="inferred from homology"/>